<evidence type="ECO:0000256" key="2">
    <source>
        <dbReference type="ARBA" id="ARBA00022741"/>
    </source>
</evidence>
<protein>
    <recommendedName>
        <fullName evidence="4">Mur ligase central domain-containing protein</fullName>
    </recommendedName>
</protein>
<proteinExistence type="predicted"/>
<dbReference type="AlphaFoldDB" id="A0A9X0WED1"/>
<evidence type="ECO:0000256" key="1">
    <source>
        <dbReference type="ARBA" id="ARBA00022598"/>
    </source>
</evidence>
<keyword evidence="6" id="KW-1185">Reference proteome</keyword>
<accession>A0A9X0WED1</accession>
<gene>
    <name evidence="5" type="ORF">CKO42_25390</name>
</gene>
<reference evidence="5 6" key="1">
    <citation type="journal article" date="2020" name="Microorganisms">
        <title>Osmotic Adaptation and Compatible Solute Biosynthesis of Phototrophic Bacteria as Revealed from Genome Analyses.</title>
        <authorList>
            <person name="Imhoff J.F."/>
            <person name="Rahn T."/>
            <person name="Kunzel S."/>
            <person name="Keller A."/>
            <person name="Neulinger S.C."/>
        </authorList>
    </citation>
    <scope>NUCLEOTIDE SEQUENCE [LARGE SCALE GENOMIC DNA]</scope>
    <source>
        <strain evidence="5 6">DSM 25653</strain>
    </source>
</reference>
<evidence type="ECO:0000259" key="4">
    <source>
        <dbReference type="Pfam" id="PF08245"/>
    </source>
</evidence>
<dbReference type="PANTHER" id="PTHR43024">
    <property type="entry name" value="UDP-N-ACETYLMURAMOYL-TRIPEPTIDE--D-ALANYL-D-ALANINE LIGASE"/>
    <property type="match status" value="1"/>
</dbReference>
<dbReference type="Proteomes" id="UP001138768">
    <property type="component" value="Unassembled WGS sequence"/>
</dbReference>
<dbReference type="Gene3D" id="3.40.1190.10">
    <property type="entry name" value="Mur-like, catalytic domain"/>
    <property type="match status" value="1"/>
</dbReference>
<dbReference type="SUPFAM" id="SSF53623">
    <property type="entry name" value="MurD-like peptide ligases, catalytic domain"/>
    <property type="match status" value="1"/>
</dbReference>
<evidence type="ECO:0000256" key="3">
    <source>
        <dbReference type="ARBA" id="ARBA00022840"/>
    </source>
</evidence>
<dbReference type="GO" id="GO:0016881">
    <property type="term" value="F:acid-amino acid ligase activity"/>
    <property type="evidence" value="ECO:0007669"/>
    <property type="project" value="InterPro"/>
</dbReference>
<dbReference type="SUPFAM" id="SSF53244">
    <property type="entry name" value="MurD-like peptide ligases, peptide-binding domain"/>
    <property type="match status" value="1"/>
</dbReference>
<dbReference type="GO" id="GO:0005524">
    <property type="term" value="F:ATP binding"/>
    <property type="evidence" value="ECO:0007669"/>
    <property type="project" value="UniProtKB-KW"/>
</dbReference>
<dbReference type="EMBL" id="NRRY01000098">
    <property type="protein sequence ID" value="MBK1621665.1"/>
    <property type="molecule type" value="Genomic_DNA"/>
</dbReference>
<keyword evidence="3" id="KW-0067">ATP-binding</keyword>
<dbReference type="Gene3D" id="3.90.190.20">
    <property type="entry name" value="Mur ligase, C-terminal domain"/>
    <property type="match status" value="1"/>
</dbReference>
<sequence length="612" mass="67740">MIERGNVEGMDMERALIGSLKLLGRFEGSQLKLSEAVSLARSYIKERHGIDVTEISRMCEMLSSDLEFYVGLKNERVLDLEILLRRQWRLLSRLAGDTYTAETAEALALFRAITRTDAQNTMELLLSVDHYARTILNYLNMELLAEITEGEWVGAAGQVSFDRLVFSPTRLRGMNLLVAKRDSAAEAAYLAKPLVNHAILTDNPEAGFPEGTPLLVVRRVNRSIALLAHYARRHAAGMFVAVTGSAGKSSVKEMIAEGLSHQKLVSRTMGTSNSFLVASDVMINTPLQTDVSVYECGLGVNGSAIDVQSSIIRPHIAIITSIAPAHIGGYGSIEEIAKKKLQIAEGLDENGFLLIDGDCPIISRAIESDPYRELQHVIVRFGFSDHCNSRIVDWSVTEKGTYIEAIVLDERHTMTVPLYGRHWSKMALAVLTAIKLCGSDVAAAATRLAGFKTMNGRGQYLKLCADKGLLGVFDSHHTANPGSMYADLVAFDELYKCTTYRRKIAVIGAYRELGEHMERHHIELIDWLIAFGFEELFLVGEHEFDVAMPALQESQIAYHLFQTIEEGLKTVASAIKGDDLLFIKAPNNKDLKLVTPYLKETIAKANYESEQA</sequence>
<dbReference type="InterPro" id="IPR013221">
    <property type="entry name" value="Mur_ligase_cen"/>
</dbReference>
<dbReference type="InterPro" id="IPR036615">
    <property type="entry name" value="Mur_ligase_C_dom_sf"/>
</dbReference>
<organism evidence="5 6">
    <name type="scientific">Lamprobacter modestohalophilus</name>
    <dbReference type="NCBI Taxonomy" id="1064514"/>
    <lineage>
        <taxon>Bacteria</taxon>
        <taxon>Pseudomonadati</taxon>
        <taxon>Pseudomonadota</taxon>
        <taxon>Gammaproteobacteria</taxon>
        <taxon>Chromatiales</taxon>
        <taxon>Chromatiaceae</taxon>
        <taxon>Lamprobacter</taxon>
    </lineage>
</organism>
<evidence type="ECO:0000313" key="6">
    <source>
        <dbReference type="Proteomes" id="UP001138768"/>
    </source>
</evidence>
<name>A0A9X0WED1_9GAMM</name>
<keyword evidence="2" id="KW-0547">Nucleotide-binding</keyword>
<evidence type="ECO:0000313" key="5">
    <source>
        <dbReference type="EMBL" id="MBK1621665.1"/>
    </source>
</evidence>
<dbReference type="PANTHER" id="PTHR43024:SF1">
    <property type="entry name" value="UDP-N-ACETYLMURAMOYL-TRIPEPTIDE--D-ALANYL-D-ALANINE LIGASE"/>
    <property type="match status" value="1"/>
</dbReference>
<dbReference type="InterPro" id="IPR051046">
    <property type="entry name" value="MurCDEF_CellWall_CoF430Synth"/>
</dbReference>
<dbReference type="Pfam" id="PF08245">
    <property type="entry name" value="Mur_ligase_M"/>
    <property type="match status" value="1"/>
</dbReference>
<comment type="caution">
    <text evidence="5">The sequence shown here is derived from an EMBL/GenBank/DDBJ whole genome shotgun (WGS) entry which is preliminary data.</text>
</comment>
<dbReference type="InterPro" id="IPR036565">
    <property type="entry name" value="Mur-like_cat_sf"/>
</dbReference>
<keyword evidence="1" id="KW-0436">Ligase</keyword>
<feature type="domain" description="Mur ligase central" evidence="4">
    <location>
        <begin position="242"/>
        <end position="433"/>
    </location>
</feature>